<accession>A0A4Y8RCU8</accession>
<dbReference type="AlphaFoldDB" id="A0A4Y8RCU8"/>
<reference evidence="2 3" key="1">
    <citation type="submission" date="2019-03" db="EMBL/GenBank/DDBJ databases">
        <title>Jiella endophytica sp. nov., a novel endophytic bacterium isolated from root of Ficus microcarpa Linn. f.</title>
        <authorList>
            <person name="Tuo L."/>
        </authorList>
    </citation>
    <scope>NUCLEOTIDE SEQUENCE [LARGE SCALE GENOMIC DNA]</scope>
    <source>
        <strain evidence="2 3">CBS5Q-3</strain>
    </source>
</reference>
<evidence type="ECO:0000256" key="1">
    <source>
        <dbReference type="SAM" id="SignalP"/>
    </source>
</evidence>
<proteinExistence type="predicted"/>
<sequence length="159" mass="17056">MSRSWWRVAGLALLSVMMIAQARAENPSSMMTMSGRCDKLLVGGHDMTRFCEGKILSTAYPSGRVGFYFVLRNGAIVTFSGNDVPNPTPQTDRLFIDKLITNLGDGIPSASEPAIGSCDYSNPYAGKPAFVRCIGKGAAGEPFRASFTTDGRPPVEALK</sequence>
<feature type="chain" id="PRO_5021312735" evidence="1">
    <location>
        <begin position="25"/>
        <end position="159"/>
    </location>
</feature>
<evidence type="ECO:0000313" key="3">
    <source>
        <dbReference type="Proteomes" id="UP000298179"/>
    </source>
</evidence>
<organism evidence="2 3">
    <name type="scientific">Jiella endophytica</name>
    <dbReference type="NCBI Taxonomy" id="2558362"/>
    <lineage>
        <taxon>Bacteria</taxon>
        <taxon>Pseudomonadati</taxon>
        <taxon>Pseudomonadota</taxon>
        <taxon>Alphaproteobacteria</taxon>
        <taxon>Hyphomicrobiales</taxon>
        <taxon>Aurantimonadaceae</taxon>
        <taxon>Jiella</taxon>
    </lineage>
</organism>
<evidence type="ECO:0000313" key="2">
    <source>
        <dbReference type="EMBL" id="TFF19858.1"/>
    </source>
</evidence>
<feature type="signal peptide" evidence="1">
    <location>
        <begin position="1"/>
        <end position="24"/>
    </location>
</feature>
<protein>
    <submittedName>
        <fullName evidence="2">Uncharacterized protein</fullName>
    </submittedName>
</protein>
<dbReference type="OrthoDB" id="8018452at2"/>
<dbReference type="Proteomes" id="UP000298179">
    <property type="component" value="Unassembled WGS sequence"/>
</dbReference>
<dbReference type="RefSeq" id="WP_134763539.1">
    <property type="nucleotide sequence ID" value="NZ_SOZD01000006.1"/>
</dbReference>
<gene>
    <name evidence="2" type="ORF">E3C22_19530</name>
</gene>
<name>A0A4Y8RCU8_9HYPH</name>
<keyword evidence="1" id="KW-0732">Signal</keyword>
<dbReference type="EMBL" id="SOZD01000006">
    <property type="protein sequence ID" value="TFF19858.1"/>
    <property type="molecule type" value="Genomic_DNA"/>
</dbReference>
<keyword evidence="3" id="KW-1185">Reference proteome</keyword>
<comment type="caution">
    <text evidence="2">The sequence shown here is derived from an EMBL/GenBank/DDBJ whole genome shotgun (WGS) entry which is preliminary data.</text>
</comment>